<accession>S4PN67</accession>
<dbReference type="AlphaFoldDB" id="S4PN67"/>
<sequence length="100" mass="11468">MAQRLVAAVKHDETTSQVALLESQISWAKGHKDIALSLLNEIVTKEYEDKKLTAMSLRQYGLWMAECKRENGKDIIRNYLEKSLQKLGDNDDVATRLKVY</sequence>
<dbReference type="EMBL" id="GAIX01003195">
    <property type="protein sequence ID" value="JAA89365.1"/>
    <property type="molecule type" value="Transcribed_RNA"/>
</dbReference>
<keyword evidence="1" id="KW-0808">Transferase</keyword>
<proteinExistence type="predicted"/>
<organism evidence="1">
    <name type="scientific">Pararge aegeria</name>
    <name type="common">speckled wood butterfly</name>
    <dbReference type="NCBI Taxonomy" id="116150"/>
    <lineage>
        <taxon>Eukaryota</taxon>
        <taxon>Metazoa</taxon>
        <taxon>Ecdysozoa</taxon>
        <taxon>Arthropoda</taxon>
        <taxon>Hexapoda</taxon>
        <taxon>Insecta</taxon>
        <taxon>Pterygota</taxon>
        <taxon>Neoptera</taxon>
        <taxon>Endopterygota</taxon>
        <taxon>Lepidoptera</taxon>
        <taxon>Glossata</taxon>
        <taxon>Ditrysia</taxon>
        <taxon>Papilionoidea</taxon>
        <taxon>Nymphalidae</taxon>
        <taxon>Satyrinae</taxon>
        <taxon>Satyrini</taxon>
        <taxon>Parargina</taxon>
        <taxon>Pararge</taxon>
    </lineage>
</organism>
<reference evidence="1" key="1">
    <citation type="journal article" date="2013" name="BMC Genomics">
        <title>Unscrambling butterfly oogenesis.</title>
        <authorList>
            <person name="Carter J.M."/>
            <person name="Baker S.C."/>
            <person name="Pink R."/>
            <person name="Carter D.R."/>
            <person name="Collins A."/>
            <person name="Tomlin J."/>
            <person name="Gibbs M."/>
            <person name="Breuker C.J."/>
        </authorList>
    </citation>
    <scope>NUCLEOTIDE SEQUENCE</scope>
    <source>
        <tissue evidence="1">Ovary</tissue>
    </source>
</reference>
<protein>
    <submittedName>
        <fullName evidence="1">Serine-protein kinase ATM</fullName>
    </submittedName>
</protein>
<name>S4PN67_9NEOP</name>
<keyword evidence="1" id="KW-0418">Kinase</keyword>
<feature type="non-terminal residue" evidence="1">
    <location>
        <position position="100"/>
    </location>
</feature>
<dbReference type="GO" id="GO:0016301">
    <property type="term" value="F:kinase activity"/>
    <property type="evidence" value="ECO:0007669"/>
    <property type="project" value="UniProtKB-KW"/>
</dbReference>
<reference evidence="1" key="2">
    <citation type="submission" date="2013-05" db="EMBL/GenBank/DDBJ databases">
        <authorList>
            <person name="Carter J.-M."/>
            <person name="Baker S.C."/>
            <person name="Pink R."/>
            <person name="Carter D.R.F."/>
            <person name="Collins A."/>
            <person name="Tomlin J."/>
            <person name="Gibbs M."/>
            <person name="Breuker C.J."/>
        </authorList>
    </citation>
    <scope>NUCLEOTIDE SEQUENCE</scope>
    <source>
        <tissue evidence="1">Ovary</tissue>
    </source>
</reference>
<evidence type="ECO:0000313" key="1">
    <source>
        <dbReference type="EMBL" id="JAA89365.1"/>
    </source>
</evidence>